<dbReference type="AlphaFoldDB" id="A0A7J7JJ78"/>
<evidence type="ECO:0000313" key="3">
    <source>
        <dbReference type="Proteomes" id="UP000593567"/>
    </source>
</evidence>
<protein>
    <submittedName>
        <fullName evidence="2">Uncharacterized protein</fullName>
    </submittedName>
</protein>
<reference evidence="2" key="1">
    <citation type="submission" date="2020-06" db="EMBL/GenBank/DDBJ databases">
        <title>Draft genome of Bugula neritina, a colonial animal packing powerful symbionts and potential medicines.</title>
        <authorList>
            <person name="Rayko M."/>
        </authorList>
    </citation>
    <scope>NUCLEOTIDE SEQUENCE [LARGE SCALE GENOMIC DNA]</scope>
    <source>
        <strain evidence="2">Kwan_BN1</strain>
    </source>
</reference>
<keyword evidence="3" id="KW-1185">Reference proteome</keyword>
<keyword evidence="1" id="KW-0175">Coiled coil</keyword>
<dbReference type="Proteomes" id="UP000593567">
    <property type="component" value="Unassembled WGS sequence"/>
</dbReference>
<sequence length="167" mass="19393">MRKQISDLIRKQHAHEGEIKWLRSTLKDKETQVNKVRVTLNAEAARQRLEHSEKERRFMKDIETLRSDLQFKENELVSVGQALEKLKKEKQKTLATAMKLGVDGFPTSTEGLILKPVLQNRLYYLNLMDTGLFRMEPSLQIVVVQMHQPLLNATLNLRNVIDCFHGN</sequence>
<proteinExistence type="predicted"/>
<dbReference type="OrthoDB" id="6428926at2759"/>
<feature type="coiled-coil region" evidence="1">
    <location>
        <begin position="35"/>
        <end position="89"/>
    </location>
</feature>
<dbReference type="EMBL" id="VXIV02002348">
    <property type="protein sequence ID" value="KAF6026107.1"/>
    <property type="molecule type" value="Genomic_DNA"/>
</dbReference>
<gene>
    <name evidence="2" type="ORF">EB796_015584</name>
</gene>
<evidence type="ECO:0000313" key="2">
    <source>
        <dbReference type="EMBL" id="KAF6026107.1"/>
    </source>
</evidence>
<name>A0A7J7JJ78_BUGNE</name>
<organism evidence="2 3">
    <name type="scientific">Bugula neritina</name>
    <name type="common">Brown bryozoan</name>
    <name type="synonym">Sertularia neritina</name>
    <dbReference type="NCBI Taxonomy" id="10212"/>
    <lineage>
        <taxon>Eukaryota</taxon>
        <taxon>Metazoa</taxon>
        <taxon>Spiralia</taxon>
        <taxon>Lophotrochozoa</taxon>
        <taxon>Bryozoa</taxon>
        <taxon>Gymnolaemata</taxon>
        <taxon>Cheilostomatida</taxon>
        <taxon>Flustrina</taxon>
        <taxon>Buguloidea</taxon>
        <taxon>Bugulidae</taxon>
        <taxon>Bugula</taxon>
    </lineage>
</organism>
<accession>A0A7J7JJ78</accession>
<evidence type="ECO:0000256" key="1">
    <source>
        <dbReference type="SAM" id="Coils"/>
    </source>
</evidence>
<comment type="caution">
    <text evidence="2">The sequence shown here is derived from an EMBL/GenBank/DDBJ whole genome shotgun (WGS) entry which is preliminary data.</text>
</comment>